<dbReference type="EMBL" id="UINC01002122">
    <property type="protein sequence ID" value="SUZ93152.1"/>
    <property type="molecule type" value="Genomic_DNA"/>
</dbReference>
<name>A0A381RMS2_9ZZZZ</name>
<feature type="compositionally biased region" description="Basic and acidic residues" evidence="1">
    <location>
        <begin position="63"/>
        <end position="76"/>
    </location>
</feature>
<gene>
    <name evidence="2" type="ORF">METZ01_LOCUS46006</name>
</gene>
<evidence type="ECO:0000256" key="1">
    <source>
        <dbReference type="SAM" id="MobiDB-lite"/>
    </source>
</evidence>
<dbReference type="AlphaFoldDB" id="A0A381RMS2"/>
<accession>A0A381RMS2</accession>
<reference evidence="2" key="1">
    <citation type="submission" date="2018-05" db="EMBL/GenBank/DDBJ databases">
        <authorList>
            <person name="Lanie J.A."/>
            <person name="Ng W.-L."/>
            <person name="Kazmierczak K.M."/>
            <person name="Andrzejewski T.M."/>
            <person name="Davidsen T.M."/>
            <person name="Wayne K.J."/>
            <person name="Tettelin H."/>
            <person name="Glass J.I."/>
            <person name="Rusch D."/>
            <person name="Podicherti R."/>
            <person name="Tsui H.-C.T."/>
            <person name="Winkler M.E."/>
        </authorList>
    </citation>
    <scope>NUCLEOTIDE SEQUENCE</scope>
</reference>
<protein>
    <submittedName>
        <fullName evidence="2">Uncharacterized protein</fullName>
    </submittedName>
</protein>
<evidence type="ECO:0000313" key="2">
    <source>
        <dbReference type="EMBL" id="SUZ93152.1"/>
    </source>
</evidence>
<proteinExistence type="predicted"/>
<feature type="region of interest" description="Disordered" evidence="1">
    <location>
        <begin position="63"/>
        <end position="139"/>
    </location>
</feature>
<feature type="region of interest" description="Disordered" evidence="1">
    <location>
        <begin position="359"/>
        <end position="379"/>
    </location>
</feature>
<sequence length="379" mass="42253">MKGRLLKSLGVFLGVATVFIVLQFTVIPSGGQTEDTNEWGQPNLDGIWLDVYATPFERAPELGDREFTTPEERAARDQALSSSTGRDRRGPPGSPQDVSGAYNAVYTSVKPTGPRTSLVVDPPNGRVPALTPQAEQDGERRREWRVMLMRNTPTCEQEAPACEGGPYGPPSPRRFDVPPFYNTLRMNRHGGPEDQSLGDRCMLGATPDFNGFRRITQGEDAMAIGYDTGQGQGFQRVAYLTGTHPAKQVRLRHGDSRGRWEERTLVIETTNFSPKFPFRDSSANLTLIERYTRVDTDTLEYEVTVEDPTVWVAPWTVRQELQRQSDQQNRIYYEPRCHEGNYGLAAMFIGARLREAEFSEGRGPDPFSLDTTTGGGGAR</sequence>
<organism evidence="2">
    <name type="scientific">marine metagenome</name>
    <dbReference type="NCBI Taxonomy" id="408172"/>
    <lineage>
        <taxon>unclassified sequences</taxon>
        <taxon>metagenomes</taxon>
        <taxon>ecological metagenomes</taxon>
    </lineage>
</organism>